<evidence type="ECO:0000256" key="11">
    <source>
        <dbReference type="SAM" id="Phobius"/>
    </source>
</evidence>
<evidence type="ECO:0000256" key="6">
    <source>
        <dbReference type="ARBA" id="ARBA00022692"/>
    </source>
</evidence>
<name>A0ABY0R774_9GAMM</name>
<feature type="transmembrane region" description="Helical" evidence="11">
    <location>
        <begin position="6"/>
        <end position="27"/>
    </location>
</feature>
<dbReference type="InterPro" id="IPR022346">
    <property type="entry name" value="T2SS_GspH"/>
</dbReference>
<dbReference type="EMBL" id="FNHO01000007">
    <property type="protein sequence ID" value="SDM68124.1"/>
    <property type="molecule type" value="Genomic_DNA"/>
</dbReference>
<dbReference type="RefSeq" id="WP_082041972.1">
    <property type="nucleotide sequence ID" value="NZ_CP007511.1"/>
</dbReference>
<keyword evidence="5" id="KW-0997">Cell inner membrane</keyword>
<dbReference type="NCBIfam" id="TIGR02532">
    <property type="entry name" value="IV_pilin_GFxxxE"/>
    <property type="match status" value="1"/>
</dbReference>
<evidence type="ECO:0000313" key="14">
    <source>
        <dbReference type="Proteomes" id="UP000182276"/>
    </source>
</evidence>
<comment type="similarity">
    <text evidence="9">Belongs to the GSP H family.</text>
</comment>
<dbReference type="InterPro" id="IPR045584">
    <property type="entry name" value="Pilin-like"/>
</dbReference>
<dbReference type="Pfam" id="PF12019">
    <property type="entry name" value="GspH"/>
    <property type="match status" value="1"/>
</dbReference>
<evidence type="ECO:0000259" key="12">
    <source>
        <dbReference type="Pfam" id="PF12019"/>
    </source>
</evidence>
<keyword evidence="4" id="KW-0488">Methylation</keyword>
<evidence type="ECO:0000256" key="9">
    <source>
        <dbReference type="ARBA" id="ARBA00025772"/>
    </source>
</evidence>
<evidence type="ECO:0000256" key="4">
    <source>
        <dbReference type="ARBA" id="ARBA00022481"/>
    </source>
</evidence>
<dbReference type="Proteomes" id="UP000182276">
    <property type="component" value="Unassembled WGS sequence"/>
</dbReference>
<comment type="caution">
    <text evidence="13">The sequence shown here is derived from an EMBL/GenBank/DDBJ whole genome shotgun (WGS) entry which is preliminary data.</text>
</comment>
<evidence type="ECO:0000256" key="10">
    <source>
        <dbReference type="ARBA" id="ARBA00030775"/>
    </source>
</evidence>
<dbReference type="SUPFAM" id="SSF54523">
    <property type="entry name" value="Pili subunits"/>
    <property type="match status" value="1"/>
</dbReference>
<gene>
    <name evidence="13" type="ORF">SAMN05660875_107137</name>
</gene>
<keyword evidence="3" id="KW-1003">Cell membrane</keyword>
<dbReference type="Pfam" id="PF07963">
    <property type="entry name" value="N_methyl"/>
    <property type="match status" value="1"/>
</dbReference>
<dbReference type="GeneID" id="77262311"/>
<proteinExistence type="inferred from homology"/>
<sequence>MHTSKGLSLVELLVTLSIISIVALIAVPGTSKLRREQQLAGSLSALRGSLAYARQEAIRTGGSVSMTPMRNQWHYGWRIFHDTNNDGIWQASERVLRELAPLGTGVSLTGNTPVQSYIRYTPSGRASLTSGAYQMGTLALCPNDGGKGYQLRLNNAGRVSVVAVDECEAL</sequence>
<evidence type="ECO:0000256" key="8">
    <source>
        <dbReference type="ARBA" id="ARBA00023136"/>
    </source>
</evidence>
<evidence type="ECO:0000256" key="3">
    <source>
        <dbReference type="ARBA" id="ARBA00022475"/>
    </source>
</evidence>
<keyword evidence="14" id="KW-1185">Reference proteome</keyword>
<accession>A0ABY0R774</accession>
<dbReference type="Gene3D" id="3.55.40.10">
    <property type="entry name" value="minor pseudopilin epsh domain"/>
    <property type="match status" value="1"/>
</dbReference>
<keyword evidence="8 11" id="KW-0472">Membrane</keyword>
<dbReference type="PROSITE" id="PS00409">
    <property type="entry name" value="PROKAR_NTER_METHYL"/>
    <property type="match status" value="1"/>
</dbReference>
<organism evidence="13 14">
    <name type="scientific">Stutzerimonas balearica DSM 6083</name>
    <dbReference type="NCBI Taxonomy" id="1123016"/>
    <lineage>
        <taxon>Bacteria</taxon>
        <taxon>Pseudomonadati</taxon>
        <taxon>Pseudomonadota</taxon>
        <taxon>Gammaproteobacteria</taxon>
        <taxon>Pseudomonadales</taxon>
        <taxon>Pseudomonadaceae</taxon>
        <taxon>Stutzerimonas</taxon>
    </lineage>
</organism>
<comment type="subcellular location">
    <subcellularLocation>
        <location evidence="1">Cell inner membrane</location>
        <topology evidence="1">Single-pass membrane protein</topology>
    </subcellularLocation>
</comment>
<dbReference type="InterPro" id="IPR012902">
    <property type="entry name" value="N_methyl_site"/>
</dbReference>
<keyword evidence="7 11" id="KW-1133">Transmembrane helix</keyword>
<keyword evidence="6 11" id="KW-0812">Transmembrane</keyword>
<evidence type="ECO:0000256" key="1">
    <source>
        <dbReference type="ARBA" id="ARBA00004377"/>
    </source>
</evidence>
<evidence type="ECO:0000256" key="7">
    <source>
        <dbReference type="ARBA" id="ARBA00022989"/>
    </source>
</evidence>
<protein>
    <recommendedName>
        <fullName evidence="2">Type II secretion system protein H</fullName>
    </recommendedName>
    <alternativeName>
        <fullName evidence="10">General secretion pathway protein H</fullName>
    </alternativeName>
</protein>
<evidence type="ECO:0000256" key="5">
    <source>
        <dbReference type="ARBA" id="ARBA00022519"/>
    </source>
</evidence>
<evidence type="ECO:0000256" key="2">
    <source>
        <dbReference type="ARBA" id="ARBA00021549"/>
    </source>
</evidence>
<reference evidence="13 14" key="1">
    <citation type="submission" date="2016-10" db="EMBL/GenBank/DDBJ databases">
        <authorList>
            <person name="Varghese N."/>
            <person name="Submissions S."/>
        </authorList>
    </citation>
    <scope>NUCLEOTIDE SEQUENCE [LARGE SCALE GENOMIC DNA]</scope>
    <source>
        <strain evidence="13 14">DSM 6083</strain>
    </source>
</reference>
<evidence type="ECO:0000313" key="13">
    <source>
        <dbReference type="EMBL" id="SDM68124.1"/>
    </source>
</evidence>
<feature type="domain" description="General secretion pathway GspH" evidence="12">
    <location>
        <begin position="45"/>
        <end position="157"/>
    </location>
</feature>